<dbReference type="EMBL" id="JACVVK020000782">
    <property type="protein sequence ID" value="KAK7446417.1"/>
    <property type="molecule type" value="Genomic_DNA"/>
</dbReference>
<evidence type="ECO:0000313" key="2">
    <source>
        <dbReference type="EMBL" id="KAK7492120.1"/>
    </source>
</evidence>
<proteinExistence type="predicted"/>
<reference evidence="2" key="1">
    <citation type="submission" date="2020-09" db="EMBL/GenBank/DDBJ databases">
        <authorList>
            <person name="Won Y."/>
        </authorList>
    </citation>
    <scope>NUCLEOTIDE SEQUENCE</scope>
    <source>
        <strain evidence="2">Wonlab-2016</strain>
        <tissue evidence="2">Foot muscle</tissue>
    </source>
</reference>
<sequence>KCRETCGVNETAYKSRSPTGYVVPFRPTEGIVPGCGTTRNCSSKRFTFKELKNLDYRVLVNKRASTLQEGLLEEVTITSLEPSRLAEKSGSILVLRQLSLDIFQVMDVIKIKCNAKSILLDYCVSEKKKSVSAKSSA</sequence>
<name>A0ABD0KYE3_9CAEN</name>
<accession>A0ABD0KYE3</accession>
<dbReference type="AlphaFoldDB" id="A0ABD0KYE3"/>
<evidence type="ECO:0000313" key="1">
    <source>
        <dbReference type="EMBL" id="KAK7446417.1"/>
    </source>
</evidence>
<reference evidence="2 3" key="2">
    <citation type="journal article" date="2023" name="Sci. Data">
        <title>Genome assembly of the Korean intertidal mud-creeper Batillaria attramentaria.</title>
        <authorList>
            <person name="Patra A.K."/>
            <person name="Ho P.T."/>
            <person name="Jun S."/>
            <person name="Lee S.J."/>
            <person name="Kim Y."/>
            <person name="Won Y.J."/>
        </authorList>
    </citation>
    <scope>NUCLEOTIDE SEQUENCE [LARGE SCALE GENOMIC DNA]</scope>
    <source>
        <strain evidence="2">Wonlab-2016</strain>
    </source>
</reference>
<feature type="non-terminal residue" evidence="2">
    <location>
        <position position="1"/>
    </location>
</feature>
<dbReference type="Proteomes" id="UP001519460">
    <property type="component" value="Unassembled WGS sequence"/>
</dbReference>
<organism evidence="2 3">
    <name type="scientific">Batillaria attramentaria</name>
    <dbReference type="NCBI Taxonomy" id="370345"/>
    <lineage>
        <taxon>Eukaryota</taxon>
        <taxon>Metazoa</taxon>
        <taxon>Spiralia</taxon>
        <taxon>Lophotrochozoa</taxon>
        <taxon>Mollusca</taxon>
        <taxon>Gastropoda</taxon>
        <taxon>Caenogastropoda</taxon>
        <taxon>Sorbeoconcha</taxon>
        <taxon>Cerithioidea</taxon>
        <taxon>Batillariidae</taxon>
        <taxon>Batillaria</taxon>
    </lineage>
</organism>
<gene>
    <name evidence="2" type="ORF">BaRGS_00016594</name>
    <name evidence="1" type="ORF">BaRGS_00040267</name>
</gene>
<dbReference type="EMBL" id="JACVVK020000106">
    <property type="protein sequence ID" value="KAK7492120.1"/>
    <property type="molecule type" value="Genomic_DNA"/>
</dbReference>
<protein>
    <submittedName>
        <fullName evidence="2">Uncharacterized protein</fullName>
    </submittedName>
</protein>
<evidence type="ECO:0000313" key="3">
    <source>
        <dbReference type="Proteomes" id="UP001519460"/>
    </source>
</evidence>
<keyword evidence="3" id="KW-1185">Reference proteome</keyword>
<comment type="caution">
    <text evidence="2">The sequence shown here is derived from an EMBL/GenBank/DDBJ whole genome shotgun (WGS) entry which is preliminary data.</text>
</comment>
<reference evidence="2" key="3">
    <citation type="submission" date="2023-01" db="EMBL/GenBank/DDBJ databases">
        <authorList>
            <person name="Patra A."/>
        </authorList>
    </citation>
    <scope>NUCLEOTIDE SEQUENCE</scope>
    <source>
        <strain evidence="2">Wonlab-2016</strain>
        <tissue evidence="2">Foot muscle</tissue>
    </source>
</reference>